<dbReference type="SUPFAM" id="SSF55729">
    <property type="entry name" value="Acyl-CoA N-acyltransferases (Nat)"/>
    <property type="match status" value="1"/>
</dbReference>
<keyword evidence="3" id="KW-1185">Reference proteome</keyword>
<dbReference type="InterPro" id="IPR036527">
    <property type="entry name" value="SCP2_sterol-bd_dom_sf"/>
</dbReference>
<accession>A0A841Q4L6</accession>
<dbReference type="InterPro" id="IPR016181">
    <property type="entry name" value="Acyl_CoA_acyltransferase"/>
</dbReference>
<dbReference type="AlphaFoldDB" id="A0A841Q4L6"/>
<comment type="caution">
    <text evidence="2">The sequence shown here is derived from an EMBL/GenBank/DDBJ whole genome shotgun (WGS) entry which is preliminary data.</text>
</comment>
<dbReference type="EMBL" id="JACHGH010000004">
    <property type="protein sequence ID" value="MBB6453335.1"/>
    <property type="molecule type" value="Genomic_DNA"/>
</dbReference>
<dbReference type="PANTHER" id="PTHR37817">
    <property type="entry name" value="N-ACETYLTRANSFERASE EIS"/>
    <property type="match status" value="1"/>
</dbReference>
<keyword evidence="2" id="KW-0808">Transferase</keyword>
<feature type="domain" description="N-acetyltransferase" evidence="1">
    <location>
        <begin position="2"/>
        <end position="153"/>
    </location>
</feature>
<dbReference type="InterPro" id="IPR025559">
    <property type="entry name" value="Eis_dom"/>
</dbReference>
<organism evidence="2 3">
    <name type="scientific">Salirhabdus euzebyi</name>
    <dbReference type="NCBI Taxonomy" id="394506"/>
    <lineage>
        <taxon>Bacteria</taxon>
        <taxon>Bacillati</taxon>
        <taxon>Bacillota</taxon>
        <taxon>Bacilli</taxon>
        <taxon>Bacillales</taxon>
        <taxon>Bacillaceae</taxon>
        <taxon>Salirhabdus</taxon>
    </lineage>
</organism>
<dbReference type="PANTHER" id="PTHR37817:SF1">
    <property type="entry name" value="N-ACETYLTRANSFERASE EIS"/>
    <property type="match status" value="1"/>
</dbReference>
<evidence type="ECO:0000259" key="1">
    <source>
        <dbReference type="PROSITE" id="PS51186"/>
    </source>
</evidence>
<dbReference type="Pfam" id="PF17668">
    <property type="entry name" value="Acetyltransf_17"/>
    <property type="match status" value="1"/>
</dbReference>
<dbReference type="InterPro" id="IPR041380">
    <property type="entry name" value="Acetyltransf_17"/>
</dbReference>
<dbReference type="GO" id="GO:0030649">
    <property type="term" value="P:aminoglycoside antibiotic catabolic process"/>
    <property type="evidence" value="ECO:0007669"/>
    <property type="project" value="TreeGrafter"/>
</dbReference>
<gene>
    <name evidence="2" type="ORF">HNQ94_001783</name>
</gene>
<dbReference type="InterPro" id="IPR000182">
    <property type="entry name" value="GNAT_dom"/>
</dbReference>
<dbReference type="GO" id="GO:0034069">
    <property type="term" value="F:aminoglycoside N-acetyltransferase activity"/>
    <property type="evidence" value="ECO:0007669"/>
    <property type="project" value="TreeGrafter"/>
</dbReference>
<dbReference type="Proteomes" id="UP000581688">
    <property type="component" value="Unassembled WGS sequence"/>
</dbReference>
<dbReference type="InterPro" id="IPR051554">
    <property type="entry name" value="Acetyltransferase_Eis"/>
</dbReference>
<dbReference type="CDD" id="cd04301">
    <property type="entry name" value="NAT_SF"/>
    <property type="match status" value="1"/>
</dbReference>
<evidence type="ECO:0000313" key="3">
    <source>
        <dbReference type="Proteomes" id="UP000581688"/>
    </source>
</evidence>
<dbReference type="Gene3D" id="3.30.1050.10">
    <property type="entry name" value="SCP2 sterol-binding domain"/>
    <property type="match status" value="1"/>
</dbReference>
<protein>
    <submittedName>
        <fullName evidence="2">Putative acetyltransferase</fullName>
    </submittedName>
</protein>
<dbReference type="Pfam" id="PF13530">
    <property type="entry name" value="SCP2_2"/>
    <property type="match status" value="1"/>
</dbReference>
<proteinExistence type="predicted"/>
<name>A0A841Q4L6_9BACI</name>
<reference evidence="2 3" key="1">
    <citation type="submission" date="2020-08" db="EMBL/GenBank/DDBJ databases">
        <title>Genomic Encyclopedia of Type Strains, Phase IV (KMG-IV): sequencing the most valuable type-strain genomes for metagenomic binning, comparative biology and taxonomic classification.</title>
        <authorList>
            <person name="Goeker M."/>
        </authorList>
    </citation>
    <scope>NUCLEOTIDE SEQUENCE [LARGE SCALE GENOMIC DNA]</scope>
    <source>
        <strain evidence="2 3">DSM 19612</strain>
    </source>
</reference>
<evidence type="ECO:0000313" key="2">
    <source>
        <dbReference type="EMBL" id="MBB6453335.1"/>
    </source>
</evidence>
<dbReference type="PROSITE" id="PS51186">
    <property type="entry name" value="GNAT"/>
    <property type="match status" value="1"/>
</dbReference>
<dbReference type="RefSeq" id="WP_174495572.1">
    <property type="nucleotide sequence ID" value="NZ_CADDWK010000004.1"/>
</dbReference>
<dbReference type="SUPFAM" id="SSF55718">
    <property type="entry name" value="SCP-like"/>
    <property type="match status" value="1"/>
</dbReference>
<dbReference type="Pfam" id="PF13527">
    <property type="entry name" value="Acetyltransf_9"/>
    <property type="match status" value="1"/>
</dbReference>
<dbReference type="Gene3D" id="3.40.630.30">
    <property type="match status" value="2"/>
</dbReference>
<sequence>MGEIKKIPTVDIMNMVEIVNNAYPAFPFNTEEEKKKIHEKLMKNQEENDFVNFYGYYEDGEMRGSMRLHDYTMNMLSNEVKVGGIGLVAVDLLHKKKKIAKRMLEFYLDHYKKRGTNLVMLYPFRPDFYKKMGFGFGTKMEQYKLLPKEFPNRGSKDHIVYVTNEDKQRLHTCYEQFVRQHHGMLYKTPFELDSIFNKPENKIIAFKKDGKIEGYVIFTFKRANESNFGINDIHVHEFVYLHSEALGELLTFFHSQADQINRIVINTQDEHFHFLFDDARNGTDVMIPPVYHETNIAGVGIMYRVIDVEGIFLDLQNHTFGKETCTVKFTIEDTFFPSNNQETVVHFANGKPTVHRDHDEFDVELKMDISYFSSLLMGSMTFDKLVTYGLADISDQRYTSTINQLFLTNKKPICMSLF</sequence>